<dbReference type="PROSITE" id="PS51885">
    <property type="entry name" value="NEPRILYSIN"/>
    <property type="match status" value="1"/>
</dbReference>
<dbReference type="Pfam" id="PF05649">
    <property type="entry name" value="Peptidase_M13_N"/>
    <property type="match status" value="1"/>
</dbReference>
<comment type="cofactor">
    <cofactor evidence="1">
        <name>Zn(2+)</name>
        <dbReference type="ChEBI" id="CHEBI:29105"/>
    </cofactor>
</comment>
<keyword evidence="4" id="KW-0645">Protease</keyword>
<gene>
    <name evidence="12" type="primary">LOC108558668</name>
</gene>
<dbReference type="Proteomes" id="UP000695000">
    <property type="component" value="Unplaced"/>
</dbReference>
<dbReference type="Gene3D" id="1.10.1380.10">
    <property type="entry name" value="Neutral endopeptidase , domain2"/>
    <property type="match status" value="1"/>
</dbReference>
<evidence type="ECO:0000313" key="12">
    <source>
        <dbReference type="RefSeq" id="XP_017771144.1"/>
    </source>
</evidence>
<dbReference type="InterPro" id="IPR042089">
    <property type="entry name" value="Peptidase_M13_dom_2"/>
</dbReference>
<evidence type="ECO:0000256" key="4">
    <source>
        <dbReference type="ARBA" id="ARBA00022670"/>
    </source>
</evidence>
<comment type="subcellular location">
    <subcellularLocation>
        <location evidence="2">Cell membrane</location>
        <topology evidence="2">Single-pass type II membrane protein</topology>
    </subcellularLocation>
</comment>
<evidence type="ECO:0000256" key="8">
    <source>
        <dbReference type="ARBA" id="ARBA00023049"/>
    </source>
</evidence>
<organism evidence="11 12">
    <name type="scientific">Nicrophorus vespilloides</name>
    <name type="common">Boreal carrion beetle</name>
    <dbReference type="NCBI Taxonomy" id="110193"/>
    <lineage>
        <taxon>Eukaryota</taxon>
        <taxon>Metazoa</taxon>
        <taxon>Ecdysozoa</taxon>
        <taxon>Arthropoda</taxon>
        <taxon>Hexapoda</taxon>
        <taxon>Insecta</taxon>
        <taxon>Pterygota</taxon>
        <taxon>Neoptera</taxon>
        <taxon>Endopterygota</taxon>
        <taxon>Coleoptera</taxon>
        <taxon>Polyphaga</taxon>
        <taxon>Staphyliniformia</taxon>
        <taxon>Silphidae</taxon>
        <taxon>Nicrophorinae</taxon>
        <taxon>Nicrophorus</taxon>
    </lineage>
</organism>
<dbReference type="InterPro" id="IPR000718">
    <property type="entry name" value="Peptidase_M13"/>
</dbReference>
<evidence type="ECO:0000256" key="2">
    <source>
        <dbReference type="ARBA" id="ARBA00004401"/>
    </source>
</evidence>
<keyword evidence="8" id="KW-0482">Metalloprotease</keyword>
<evidence type="ECO:0000256" key="5">
    <source>
        <dbReference type="ARBA" id="ARBA00022723"/>
    </source>
</evidence>
<keyword evidence="11" id="KW-1185">Reference proteome</keyword>
<name>A0ABM1M994_NICVS</name>
<evidence type="ECO:0000256" key="1">
    <source>
        <dbReference type="ARBA" id="ARBA00001947"/>
    </source>
</evidence>
<dbReference type="SUPFAM" id="SSF55486">
    <property type="entry name" value="Metalloproteases ('zincins'), catalytic domain"/>
    <property type="match status" value="1"/>
</dbReference>
<keyword evidence="6" id="KW-0378">Hydrolase</keyword>
<evidence type="ECO:0000256" key="3">
    <source>
        <dbReference type="ARBA" id="ARBA00007357"/>
    </source>
</evidence>
<dbReference type="Pfam" id="PF01431">
    <property type="entry name" value="Peptidase_M13"/>
    <property type="match status" value="1"/>
</dbReference>
<dbReference type="InterPro" id="IPR018497">
    <property type="entry name" value="Peptidase_M13_C"/>
</dbReference>
<evidence type="ECO:0000256" key="6">
    <source>
        <dbReference type="ARBA" id="ARBA00022801"/>
    </source>
</evidence>
<protein>
    <submittedName>
        <fullName evidence="12">Endothelin-converting enzyme 2</fullName>
    </submittedName>
</protein>
<dbReference type="GeneID" id="108558668"/>
<evidence type="ECO:0000313" key="11">
    <source>
        <dbReference type="Proteomes" id="UP000695000"/>
    </source>
</evidence>
<dbReference type="PANTHER" id="PTHR11733:SF228">
    <property type="entry name" value="PROTEIN GONE EARLY"/>
    <property type="match status" value="1"/>
</dbReference>
<dbReference type="Gene3D" id="3.40.390.10">
    <property type="entry name" value="Collagenase (Catalytic Domain)"/>
    <property type="match status" value="1"/>
</dbReference>
<keyword evidence="7" id="KW-0862">Zinc</keyword>
<evidence type="ECO:0000259" key="10">
    <source>
        <dbReference type="Pfam" id="PF05649"/>
    </source>
</evidence>
<keyword evidence="5" id="KW-0479">Metal-binding</keyword>
<reference evidence="12" key="1">
    <citation type="submission" date="2025-08" db="UniProtKB">
        <authorList>
            <consortium name="RefSeq"/>
        </authorList>
    </citation>
    <scope>IDENTIFICATION</scope>
    <source>
        <tissue evidence="12">Whole Larva</tissue>
    </source>
</reference>
<feature type="domain" description="Peptidase M13 C-terminal" evidence="9">
    <location>
        <begin position="366"/>
        <end position="555"/>
    </location>
</feature>
<dbReference type="InterPro" id="IPR024079">
    <property type="entry name" value="MetalloPept_cat_dom_sf"/>
</dbReference>
<dbReference type="InterPro" id="IPR008753">
    <property type="entry name" value="Peptidase_M13_N"/>
</dbReference>
<evidence type="ECO:0000259" key="9">
    <source>
        <dbReference type="Pfam" id="PF01431"/>
    </source>
</evidence>
<proteinExistence type="inferred from homology"/>
<dbReference type="RefSeq" id="XP_017771144.1">
    <property type="nucleotide sequence ID" value="XM_017915655.1"/>
</dbReference>
<dbReference type="PANTHER" id="PTHR11733">
    <property type="entry name" value="ZINC METALLOPROTEASE FAMILY M13 NEPRILYSIN-RELATED"/>
    <property type="match status" value="1"/>
</dbReference>
<sequence length="566" mass="64396">MFAGGWYVLRDWNMVDFDYMKILKQLHVKFGVSPYFKISVIPNPREPGNSSISISPSGLGLPDRNYYYAPQKDTIVAAYKQLIRDIVINLGAPKANAETFGNDVFFYEQRIAEMTPETSDLLDPIHSYNPIHLSELKLTSSTLPLHDILTAMYPSANVDDNTEIIVTHPDYLLKVSQIISSTDRKSMNGYMIWTLVREYLPYLSTQYTSAIDAFHNELLGVAKPFQRWEFCANLVQRFMPLAIDALIDKANPVRNKTNVVINDIFKNIQKAAKAKLNKYNSIPELYTHLEKKISTLNLQIGLPAVAKTETFQKDYYTRLQILKANLFESYKYGIIFLKTLDEGRLSKNGALEYVINEALSDPFRVHYVPSNNTIIVPRVLLSAPYFEDQYPSSIIYGRLGMEIAEAVATAILPFKSAWTAEGKLLSSYHESVNESSRLIRHSMHCLTEFAKDNNLAETKSVNLTSLNTYKYLSSLNLARDALKFGLENAEHVHQPALEIYEDSALFYISHIQSFCSLSTKHQNLYDNVVEFQLSEESLLEVAWKQHVGISEAFNCYSPSDKCNDIL</sequence>
<feature type="domain" description="Peptidase M13 N-terminal" evidence="10">
    <location>
        <begin position="11"/>
        <end position="303"/>
    </location>
</feature>
<evidence type="ECO:0000256" key="7">
    <source>
        <dbReference type="ARBA" id="ARBA00022833"/>
    </source>
</evidence>
<accession>A0ABM1M994</accession>
<comment type="similarity">
    <text evidence="3">Belongs to the peptidase M13 family.</text>
</comment>